<accession>A0A917Q5W2</accession>
<organism evidence="6 7">
    <name type="scientific">Salinarimonas ramus</name>
    <dbReference type="NCBI Taxonomy" id="690164"/>
    <lineage>
        <taxon>Bacteria</taxon>
        <taxon>Pseudomonadati</taxon>
        <taxon>Pseudomonadota</taxon>
        <taxon>Alphaproteobacteria</taxon>
        <taxon>Hyphomicrobiales</taxon>
        <taxon>Salinarimonadaceae</taxon>
        <taxon>Salinarimonas</taxon>
    </lineage>
</organism>
<gene>
    <name evidence="6" type="ORF">GCM10011322_13120</name>
</gene>
<dbReference type="PROSITE" id="PS50893">
    <property type="entry name" value="ABC_TRANSPORTER_2"/>
    <property type="match status" value="1"/>
</dbReference>
<evidence type="ECO:0000256" key="2">
    <source>
        <dbReference type="ARBA" id="ARBA00022448"/>
    </source>
</evidence>
<evidence type="ECO:0000256" key="1">
    <source>
        <dbReference type="ARBA" id="ARBA00005417"/>
    </source>
</evidence>
<dbReference type="SUPFAM" id="SSF52540">
    <property type="entry name" value="P-loop containing nucleoside triphosphate hydrolases"/>
    <property type="match status" value="1"/>
</dbReference>
<dbReference type="Gene3D" id="3.40.50.300">
    <property type="entry name" value="P-loop containing nucleotide triphosphate hydrolases"/>
    <property type="match status" value="1"/>
</dbReference>
<feature type="domain" description="ABC transporter" evidence="5">
    <location>
        <begin position="8"/>
        <end position="255"/>
    </location>
</feature>
<dbReference type="InterPro" id="IPR017871">
    <property type="entry name" value="ABC_transporter-like_CS"/>
</dbReference>
<dbReference type="PROSITE" id="PS00211">
    <property type="entry name" value="ABC_TRANSPORTER_1"/>
    <property type="match status" value="1"/>
</dbReference>
<keyword evidence="2" id="KW-0813">Transport</keyword>
<reference evidence="6 7" key="1">
    <citation type="journal article" date="2014" name="Int. J. Syst. Evol. Microbiol.">
        <title>Complete genome sequence of Corynebacterium casei LMG S-19264T (=DSM 44701T), isolated from a smear-ripened cheese.</title>
        <authorList>
            <consortium name="US DOE Joint Genome Institute (JGI-PGF)"/>
            <person name="Walter F."/>
            <person name="Albersmeier A."/>
            <person name="Kalinowski J."/>
            <person name="Ruckert C."/>
        </authorList>
    </citation>
    <scope>NUCLEOTIDE SEQUENCE [LARGE SCALE GENOMIC DNA]</scope>
    <source>
        <strain evidence="6 7">CGMCC 1.9161</strain>
    </source>
</reference>
<evidence type="ECO:0000313" key="6">
    <source>
        <dbReference type="EMBL" id="GGK27964.1"/>
    </source>
</evidence>
<evidence type="ECO:0000256" key="4">
    <source>
        <dbReference type="ARBA" id="ARBA00022840"/>
    </source>
</evidence>
<keyword evidence="3" id="KW-0547">Nucleotide-binding</keyword>
<dbReference type="Proteomes" id="UP000600449">
    <property type="component" value="Unassembled WGS sequence"/>
</dbReference>
<dbReference type="AlphaFoldDB" id="A0A917Q5W2"/>
<dbReference type="Pfam" id="PF00005">
    <property type="entry name" value="ABC_tran"/>
    <property type="match status" value="1"/>
</dbReference>
<name>A0A917Q5W2_9HYPH</name>
<proteinExistence type="inferred from homology"/>
<comment type="similarity">
    <text evidence="1">Belongs to the ABC transporter superfamily.</text>
</comment>
<comment type="caution">
    <text evidence="6">The sequence shown here is derived from an EMBL/GenBank/DDBJ whole genome shotgun (WGS) entry which is preliminary data.</text>
</comment>
<dbReference type="GO" id="GO:0016887">
    <property type="term" value="F:ATP hydrolysis activity"/>
    <property type="evidence" value="ECO:0007669"/>
    <property type="project" value="InterPro"/>
</dbReference>
<dbReference type="InterPro" id="IPR003593">
    <property type="entry name" value="AAA+_ATPase"/>
</dbReference>
<keyword evidence="7" id="KW-1185">Reference proteome</keyword>
<dbReference type="InterPro" id="IPR027417">
    <property type="entry name" value="P-loop_NTPase"/>
</dbReference>
<evidence type="ECO:0000259" key="5">
    <source>
        <dbReference type="PROSITE" id="PS50893"/>
    </source>
</evidence>
<protein>
    <recommendedName>
        <fullName evidence="5">ABC transporter domain-containing protein</fullName>
    </recommendedName>
</protein>
<evidence type="ECO:0000313" key="7">
    <source>
        <dbReference type="Proteomes" id="UP000600449"/>
    </source>
</evidence>
<dbReference type="InterPro" id="IPR003439">
    <property type="entry name" value="ABC_transporter-like_ATP-bd"/>
</dbReference>
<evidence type="ECO:0000256" key="3">
    <source>
        <dbReference type="ARBA" id="ARBA00022741"/>
    </source>
</evidence>
<dbReference type="PANTHER" id="PTHR42711">
    <property type="entry name" value="ABC TRANSPORTER ATP-BINDING PROTEIN"/>
    <property type="match status" value="1"/>
</dbReference>
<sequence>MLTAVDLVKDYTVTRREPGLTGALRGLVRPRRTTMRAVDGVSIALSAGEIVGLLGPNGAGKSTILKMLTGVLDPTSGTVSFEGRSPRAERRWFTRRIGAVFGQRTQLWWELPLQDSLAAAKALYRVPEKQFAETKAALVEELEIGSLLDVPVRQLSLGQKMRAELCVAMVHRPRLLFLDEPTLGLDLEARAAFHRVLRAASLRWGTGVLLTTHDVADIDALCERIVVVCGGRVAYAGSIAAAKASLARRTRLICTVPATAATPAPQTAPPGVAMLRDGSRIVLTIDPGMATREEALAWLRADCEISAAAPGDMTTGDVLLDLYGAARVAVA</sequence>
<dbReference type="InterPro" id="IPR050763">
    <property type="entry name" value="ABC_transporter_ATP-binding"/>
</dbReference>
<keyword evidence="4" id="KW-0067">ATP-binding</keyword>
<dbReference type="SMART" id="SM00382">
    <property type="entry name" value="AAA"/>
    <property type="match status" value="1"/>
</dbReference>
<dbReference type="EMBL" id="BMMF01000003">
    <property type="protein sequence ID" value="GGK27964.1"/>
    <property type="molecule type" value="Genomic_DNA"/>
</dbReference>
<dbReference type="GO" id="GO:0005524">
    <property type="term" value="F:ATP binding"/>
    <property type="evidence" value="ECO:0007669"/>
    <property type="project" value="UniProtKB-KW"/>
</dbReference>
<dbReference type="PANTHER" id="PTHR42711:SF1">
    <property type="entry name" value="ABC-TRANSPORT PROTEIN, ATP-BINDING COMPONENT"/>
    <property type="match status" value="1"/>
</dbReference>